<evidence type="ECO:0000256" key="1">
    <source>
        <dbReference type="SAM" id="SignalP"/>
    </source>
</evidence>
<dbReference type="CDD" id="cd02966">
    <property type="entry name" value="TlpA_like_family"/>
    <property type="match status" value="1"/>
</dbReference>
<evidence type="ECO:0000313" key="3">
    <source>
        <dbReference type="EMBL" id="RGR98271.1"/>
    </source>
</evidence>
<dbReference type="AlphaFoldDB" id="A0A412GTV0"/>
<reference evidence="3 4" key="1">
    <citation type="submission" date="2018-08" db="EMBL/GenBank/DDBJ databases">
        <title>A genome reference for cultivated species of the human gut microbiota.</title>
        <authorList>
            <person name="Zou Y."/>
            <person name="Xue W."/>
            <person name="Luo G."/>
        </authorList>
    </citation>
    <scope>NUCLEOTIDE SEQUENCE [LARGE SCALE GENOMIC DNA]</scope>
    <source>
        <strain evidence="3 4">AF24-2</strain>
    </source>
</reference>
<dbReference type="InterPro" id="IPR000866">
    <property type="entry name" value="AhpC/TSA"/>
</dbReference>
<evidence type="ECO:0000259" key="2">
    <source>
        <dbReference type="PROSITE" id="PS51352"/>
    </source>
</evidence>
<dbReference type="RefSeq" id="WP_118483558.1">
    <property type="nucleotide sequence ID" value="NZ_CAUELD010000007.1"/>
</dbReference>
<accession>A0A412GTV0</accession>
<name>A0A412GTV0_9BACT</name>
<evidence type="ECO:0000313" key="4">
    <source>
        <dbReference type="Proteomes" id="UP000285864"/>
    </source>
</evidence>
<dbReference type="EMBL" id="QRUU01000013">
    <property type="protein sequence ID" value="RGR98271.1"/>
    <property type="molecule type" value="Genomic_DNA"/>
</dbReference>
<dbReference type="PROSITE" id="PS51352">
    <property type="entry name" value="THIOREDOXIN_2"/>
    <property type="match status" value="1"/>
</dbReference>
<feature type="domain" description="Thioredoxin" evidence="2">
    <location>
        <begin position="245"/>
        <end position="382"/>
    </location>
</feature>
<dbReference type="SUPFAM" id="SSF52833">
    <property type="entry name" value="Thioredoxin-like"/>
    <property type="match status" value="1"/>
</dbReference>
<dbReference type="PANTHER" id="PTHR42852">
    <property type="entry name" value="THIOL:DISULFIDE INTERCHANGE PROTEIN DSBE"/>
    <property type="match status" value="1"/>
</dbReference>
<dbReference type="Pfam" id="PF00578">
    <property type="entry name" value="AhpC-TSA"/>
    <property type="match status" value="1"/>
</dbReference>
<protein>
    <submittedName>
        <fullName evidence="3">TlpA family protein disulfide reductase</fullName>
    </submittedName>
</protein>
<dbReference type="Proteomes" id="UP000285864">
    <property type="component" value="Unassembled WGS sequence"/>
</dbReference>
<keyword evidence="4" id="KW-1185">Reference proteome</keyword>
<dbReference type="Gene3D" id="3.40.30.10">
    <property type="entry name" value="Glutaredoxin"/>
    <property type="match status" value="1"/>
</dbReference>
<dbReference type="InterPro" id="IPR013766">
    <property type="entry name" value="Thioredoxin_domain"/>
</dbReference>
<dbReference type="GO" id="GO:0016209">
    <property type="term" value="F:antioxidant activity"/>
    <property type="evidence" value="ECO:0007669"/>
    <property type="project" value="InterPro"/>
</dbReference>
<dbReference type="GO" id="GO:0016491">
    <property type="term" value="F:oxidoreductase activity"/>
    <property type="evidence" value="ECO:0007669"/>
    <property type="project" value="InterPro"/>
</dbReference>
<feature type="signal peptide" evidence="1">
    <location>
        <begin position="1"/>
        <end position="22"/>
    </location>
</feature>
<proteinExistence type="predicted"/>
<sequence length="382" mass="42512">MNTKRMLLIAGAAGLFAGSLSAQVATVEGRLSGIDSDTLLVDYFPISDLKRENLKTDAVAIRQGHFTYKVETGNMPAEMYFYAKPKSGETSSLRKTVSVVAFPGETVRLTGSIDDYQAEGNVFHKNYAEAAKGWKSAQQRMEATTEVIMKMQQEGQLNPQRIDSLRQIYQPIADEISNCKEQYIRKYPDSDVSVYLLADLGGARAKVLLPLVGEKAKTGPMSSLYLAMQDALKEAEARKAASQNIKEGKEAPEFVLKDINGKDFALSSLRGKYVVLDFWGSWCGWCIKGLPDMKKAYEKYKDRMEIVGIDCGDTEKKWKAAVAEHEIPWLHVRNAGQEDLTVVYAVKGFPTKIVIDPQGKITRVVVGEDPAFYTYLDSLFKL</sequence>
<dbReference type="InterPro" id="IPR036249">
    <property type="entry name" value="Thioredoxin-like_sf"/>
</dbReference>
<comment type="caution">
    <text evidence="3">The sequence shown here is derived from an EMBL/GenBank/DDBJ whole genome shotgun (WGS) entry which is preliminary data.</text>
</comment>
<dbReference type="InterPro" id="IPR050553">
    <property type="entry name" value="Thioredoxin_ResA/DsbE_sf"/>
</dbReference>
<organism evidence="3 4">
    <name type="scientific">Phocaeicola coprocola</name>
    <dbReference type="NCBI Taxonomy" id="310298"/>
    <lineage>
        <taxon>Bacteria</taxon>
        <taxon>Pseudomonadati</taxon>
        <taxon>Bacteroidota</taxon>
        <taxon>Bacteroidia</taxon>
        <taxon>Bacteroidales</taxon>
        <taxon>Bacteroidaceae</taxon>
        <taxon>Phocaeicola</taxon>
    </lineage>
</organism>
<keyword evidence="1" id="KW-0732">Signal</keyword>
<dbReference type="PANTHER" id="PTHR42852:SF13">
    <property type="entry name" value="PROTEIN DIPZ"/>
    <property type="match status" value="1"/>
</dbReference>
<feature type="chain" id="PRO_5019341870" evidence="1">
    <location>
        <begin position="23"/>
        <end position="382"/>
    </location>
</feature>
<gene>
    <name evidence="3" type="ORF">DWY20_04675</name>
</gene>